<evidence type="ECO:0000313" key="2">
    <source>
        <dbReference type="Proteomes" id="UP000308600"/>
    </source>
</evidence>
<accession>A0ACD3A7V3</accession>
<protein>
    <submittedName>
        <fullName evidence="1">Uncharacterized protein</fullName>
    </submittedName>
</protein>
<reference evidence="1 2" key="1">
    <citation type="journal article" date="2019" name="Nat. Ecol. Evol.">
        <title>Megaphylogeny resolves global patterns of mushroom evolution.</title>
        <authorList>
            <person name="Varga T."/>
            <person name="Krizsan K."/>
            <person name="Foldi C."/>
            <person name="Dima B."/>
            <person name="Sanchez-Garcia M."/>
            <person name="Sanchez-Ramirez S."/>
            <person name="Szollosi G.J."/>
            <person name="Szarkandi J.G."/>
            <person name="Papp V."/>
            <person name="Albert L."/>
            <person name="Andreopoulos W."/>
            <person name="Angelini C."/>
            <person name="Antonin V."/>
            <person name="Barry K.W."/>
            <person name="Bougher N.L."/>
            <person name="Buchanan P."/>
            <person name="Buyck B."/>
            <person name="Bense V."/>
            <person name="Catcheside P."/>
            <person name="Chovatia M."/>
            <person name="Cooper J."/>
            <person name="Damon W."/>
            <person name="Desjardin D."/>
            <person name="Finy P."/>
            <person name="Geml J."/>
            <person name="Haridas S."/>
            <person name="Hughes K."/>
            <person name="Justo A."/>
            <person name="Karasinski D."/>
            <person name="Kautmanova I."/>
            <person name="Kiss B."/>
            <person name="Kocsube S."/>
            <person name="Kotiranta H."/>
            <person name="LaButti K.M."/>
            <person name="Lechner B.E."/>
            <person name="Liimatainen K."/>
            <person name="Lipzen A."/>
            <person name="Lukacs Z."/>
            <person name="Mihaltcheva S."/>
            <person name="Morgado L.N."/>
            <person name="Niskanen T."/>
            <person name="Noordeloos M.E."/>
            <person name="Ohm R.A."/>
            <person name="Ortiz-Santana B."/>
            <person name="Ovrebo C."/>
            <person name="Racz N."/>
            <person name="Riley R."/>
            <person name="Savchenko A."/>
            <person name="Shiryaev A."/>
            <person name="Soop K."/>
            <person name="Spirin V."/>
            <person name="Szebenyi C."/>
            <person name="Tomsovsky M."/>
            <person name="Tulloss R.E."/>
            <person name="Uehling J."/>
            <person name="Grigoriev I.V."/>
            <person name="Vagvolgyi C."/>
            <person name="Papp T."/>
            <person name="Martin F.M."/>
            <person name="Miettinen O."/>
            <person name="Hibbett D.S."/>
            <person name="Nagy L.G."/>
        </authorList>
    </citation>
    <scope>NUCLEOTIDE SEQUENCE [LARGE SCALE GENOMIC DNA]</scope>
    <source>
        <strain evidence="1 2">NL-1719</strain>
    </source>
</reference>
<name>A0ACD3A7V3_9AGAR</name>
<sequence>MFRQHFLIAIVHATIVAGKGGKSKPEFDGGGGDATGQLILDPLPAAMFSFKIIFLLLTSCQIAIIGKLQILKPTADAPYWKSFVVLIFSLTTLLISHILGAVDISISYNRAFYGEHVSYSLFVAEDAFAVLAEILMIITLLTLLAYFRQHYSTTLSWDMPKSKFIFDVAVIALQVIAAICGIATEAANQTNTRVFILIYVTTVLIASLDVAVSAFALRRALKTNNNIIDPLSSSPIDFTLPIF</sequence>
<keyword evidence="2" id="KW-1185">Reference proteome</keyword>
<evidence type="ECO:0000313" key="1">
    <source>
        <dbReference type="EMBL" id="TFK61711.1"/>
    </source>
</evidence>
<organism evidence="1 2">
    <name type="scientific">Pluteus cervinus</name>
    <dbReference type="NCBI Taxonomy" id="181527"/>
    <lineage>
        <taxon>Eukaryota</taxon>
        <taxon>Fungi</taxon>
        <taxon>Dikarya</taxon>
        <taxon>Basidiomycota</taxon>
        <taxon>Agaricomycotina</taxon>
        <taxon>Agaricomycetes</taxon>
        <taxon>Agaricomycetidae</taxon>
        <taxon>Agaricales</taxon>
        <taxon>Pluteineae</taxon>
        <taxon>Pluteaceae</taxon>
        <taxon>Pluteus</taxon>
    </lineage>
</organism>
<gene>
    <name evidence="1" type="ORF">BDN72DRAFT_883031</name>
</gene>
<proteinExistence type="predicted"/>
<dbReference type="EMBL" id="ML208635">
    <property type="protein sequence ID" value="TFK61711.1"/>
    <property type="molecule type" value="Genomic_DNA"/>
</dbReference>
<dbReference type="Proteomes" id="UP000308600">
    <property type="component" value="Unassembled WGS sequence"/>
</dbReference>